<reference evidence="1 2" key="2">
    <citation type="submission" date="2018-11" db="EMBL/GenBank/DDBJ databases">
        <authorList>
            <consortium name="Pathogen Informatics"/>
        </authorList>
    </citation>
    <scope>NUCLEOTIDE SEQUENCE [LARGE SCALE GENOMIC DNA]</scope>
    <source>
        <strain evidence="1 2">MHpl1</strain>
    </source>
</reference>
<evidence type="ECO:0000313" key="3">
    <source>
        <dbReference type="WBParaSite" id="HPLM_0001659201-mRNA-1"/>
    </source>
</evidence>
<evidence type="ECO:0000313" key="1">
    <source>
        <dbReference type="EMBL" id="VDO60703.1"/>
    </source>
</evidence>
<dbReference type="Proteomes" id="UP000268014">
    <property type="component" value="Unassembled WGS sequence"/>
</dbReference>
<keyword evidence="2" id="KW-1185">Reference proteome</keyword>
<proteinExistence type="predicted"/>
<name>A0A0N4WXN8_HAEPC</name>
<organism evidence="3">
    <name type="scientific">Haemonchus placei</name>
    <name type="common">Barber's pole worm</name>
    <dbReference type="NCBI Taxonomy" id="6290"/>
    <lineage>
        <taxon>Eukaryota</taxon>
        <taxon>Metazoa</taxon>
        <taxon>Ecdysozoa</taxon>
        <taxon>Nematoda</taxon>
        <taxon>Chromadorea</taxon>
        <taxon>Rhabditida</taxon>
        <taxon>Rhabditina</taxon>
        <taxon>Rhabditomorpha</taxon>
        <taxon>Strongyloidea</taxon>
        <taxon>Trichostrongylidae</taxon>
        <taxon>Haemonchus</taxon>
    </lineage>
</organism>
<protein>
    <submittedName>
        <fullName evidence="3">Transposase</fullName>
    </submittedName>
</protein>
<accession>A0A0N4WXN8</accession>
<dbReference type="AlphaFoldDB" id="A0A0N4WXN8"/>
<reference evidence="3" key="1">
    <citation type="submission" date="2017-02" db="UniProtKB">
        <authorList>
            <consortium name="WormBaseParasite"/>
        </authorList>
    </citation>
    <scope>IDENTIFICATION</scope>
</reference>
<gene>
    <name evidence="1" type="ORF">HPLM_LOCUS16584</name>
</gene>
<dbReference type="EMBL" id="UZAF01019490">
    <property type="protein sequence ID" value="VDO60703.1"/>
    <property type="molecule type" value="Genomic_DNA"/>
</dbReference>
<dbReference type="WBParaSite" id="HPLM_0001659201-mRNA-1">
    <property type="protein sequence ID" value="HPLM_0001659201-mRNA-1"/>
    <property type="gene ID" value="HPLM_0001659201"/>
</dbReference>
<sequence length="72" mass="8658">MTHSSPTLTLSRANIQEKRQRMEIYFDRETHLNLYGLQCFRHLSPIYRYRANSPIFADKQVLLALMLYCKHQ</sequence>
<evidence type="ECO:0000313" key="2">
    <source>
        <dbReference type="Proteomes" id="UP000268014"/>
    </source>
</evidence>